<accession>A0AA96V2G6</accession>
<organism evidence="2 3">
    <name type="scientific">Methanolapillus millepedarum</name>
    <dbReference type="NCBI Taxonomy" id="3028296"/>
    <lineage>
        <taxon>Archaea</taxon>
        <taxon>Methanobacteriati</taxon>
        <taxon>Methanobacteriota</taxon>
        <taxon>Stenosarchaea group</taxon>
        <taxon>Methanomicrobia</taxon>
        <taxon>Methanosarcinales</taxon>
        <taxon>Methanosarcinaceae</taxon>
        <taxon>Methanolapillus</taxon>
    </lineage>
</organism>
<evidence type="ECO:0000313" key="2">
    <source>
        <dbReference type="EMBL" id="WNY25257.1"/>
    </source>
</evidence>
<feature type="domain" description="DUF234" evidence="1">
    <location>
        <begin position="36"/>
        <end position="133"/>
    </location>
</feature>
<evidence type="ECO:0000313" key="3">
    <source>
        <dbReference type="Proteomes" id="UP001303587"/>
    </source>
</evidence>
<name>A0AA96V2G6_9EURY</name>
<proteinExistence type="predicted"/>
<dbReference type="PANTHER" id="PTHR34704:SF1">
    <property type="entry name" value="ATPASE"/>
    <property type="match status" value="1"/>
</dbReference>
<keyword evidence="3" id="KW-1185">Reference proteome</keyword>
<reference evidence="2 3" key="1">
    <citation type="submission" date="2023-07" db="EMBL/GenBank/DDBJ databases">
        <title>Closed genoem sequence of Methanosarcinaceae archaeon Ac7.</title>
        <authorList>
            <person name="Poehlein A."/>
            <person name="Protasov E."/>
            <person name="Platt K."/>
            <person name="Reeh H."/>
            <person name="Daniel R."/>
            <person name="Brune A."/>
        </authorList>
    </citation>
    <scope>NUCLEOTIDE SEQUENCE [LARGE SCALE GENOMIC DNA]</scope>
    <source>
        <strain evidence="2 3">Ac7</strain>
    </source>
</reference>
<dbReference type="Pfam" id="PF03008">
    <property type="entry name" value="DUF234"/>
    <property type="match status" value="1"/>
</dbReference>
<dbReference type="InterPro" id="IPR004256">
    <property type="entry name" value="DUF234"/>
</dbReference>
<dbReference type="EMBL" id="CP131060">
    <property type="protein sequence ID" value="WNY25257.1"/>
    <property type="molecule type" value="Genomic_DNA"/>
</dbReference>
<gene>
    <name evidence="2" type="ORF">MsAc7_08030</name>
</gene>
<dbReference type="Proteomes" id="UP001303587">
    <property type="component" value="Chromosome"/>
</dbReference>
<dbReference type="InterPro" id="IPR011335">
    <property type="entry name" value="Restrct_endonuc-II-like"/>
</dbReference>
<evidence type="ECO:0000259" key="1">
    <source>
        <dbReference type="Pfam" id="PF03008"/>
    </source>
</evidence>
<dbReference type="PANTHER" id="PTHR34704">
    <property type="entry name" value="ATPASE"/>
    <property type="match status" value="1"/>
</dbReference>
<dbReference type="AlphaFoldDB" id="A0AA96V2G6"/>
<sequence>MFAIIRRLQCCDHLPTGVEKSKKSIYRIADSMFRFWYRFIPSNMNAVAGGNGNIVFEKIVEPNLNDYMGGIFERMCIEYLNRANGSDLLPFSFFEIGRWWGSDPKRKMPIEIDIVAFFRPENKALFCECKFKNEPVDTDVLERLVENSLLLDYENRYYCLFSKSGFTNRLKKNSSKDTILIDLKKMYE</sequence>
<dbReference type="SUPFAM" id="SSF52980">
    <property type="entry name" value="Restriction endonuclease-like"/>
    <property type="match status" value="1"/>
</dbReference>
<protein>
    <recommendedName>
        <fullName evidence="1">DUF234 domain-containing protein</fullName>
    </recommendedName>
</protein>